<dbReference type="Proteomes" id="UP001064048">
    <property type="component" value="Chromosome Z"/>
</dbReference>
<evidence type="ECO:0000313" key="2">
    <source>
        <dbReference type="Proteomes" id="UP001064048"/>
    </source>
</evidence>
<gene>
    <name evidence="1" type="ORF">MSG28_000605</name>
</gene>
<accession>A0ACC0K230</accession>
<protein>
    <submittedName>
        <fullName evidence="1">Uncharacterized protein</fullName>
    </submittedName>
</protein>
<name>A0ACC0K230_CHOFU</name>
<dbReference type="EMBL" id="CM046131">
    <property type="protein sequence ID" value="KAI8430291.1"/>
    <property type="molecule type" value="Genomic_DNA"/>
</dbReference>
<sequence length="98" mass="11547">MTLWITTKHNKLLLFTEHDTGTYAEIIETNEFEFGIHTKAHKEPKLNKDILTLTDFELEKIKKIKTHAFDLSITPMTDEKKTQNHKPKQMEKNPMLQP</sequence>
<reference evidence="1 2" key="1">
    <citation type="journal article" date="2022" name="Genome Biol. Evol.">
        <title>The Spruce Budworm Genome: Reconstructing the Evolutionary History of Antifreeze Proteins.</title>
        <authorList>
            <person name="Beliveau C."/>
            <person name="Gagne P."/>
            <person name="Picq S."/>
            <person name="Vernygora O."/>
            <person name="Keeling C.I."/>
            <person name="Pinkney K."/>
            <person name="Doucet D."/>
            <person name="Wen F."/>
            <person name="Johnston J.S."/>
            <person name="Maaroufi H."/>
            <person name="Boyle B."/>
            <person name="Laroche J."/>
            <person name="Dewar K."/>
            <person name="Juretic N."/>
            <person name="Blackburn G."/>
            <person name="Nisole A."/>
            <person name="Brunet B."/>
            <person name="Brandao M."/>
            <person name="Lumley L."/>
            <person name="Duan J."/>
            <person name="Quan G."/>
            <person name="Lucarotti C.J."/>
            <person name="Roe A.D."/>
            <person name="Sperling F.A.H."/>
            <person name="Levesque R.C."/>
            <person name="Cusson M."/>
        </authorList>
    </citation>
    <scope>NUCLEOTIDE SEQUENCE [LARGE SCALE GENOMIC DNA]</scope>
    <source>
        <strain evidence="1">Glfc:IPQL:Cfum</strain>
    </source>
</reference>
<evidence type="ECO:0000313" key="1">
    <source>
        <dbReference type="EMBL" id="KAI8430291.1"/>
    </source>
</evidence>
<organism evidence="1 2">
    <name type="scientific">Choristoneura fumiferana</name>
    <name type="common">Spruce budworm moth</name>
    <name type="synonym">Archips fumiferana</name>
    <dbReference type="NCBI Taxonomy" id="7141"/>
    <lineage>
        <taxon>Eukaryota</taxon>
        <taxon>Metazoa</taxon>
        <taxon>Ecdysozoa</taxon>
        <taxon>Arthropoda</taxon>
        <taxon>Hexapoda</taxon>
        <taxon>Insecta</taxon>
        <taxon>Pterygota</taxon>
        <taxon>Neoptera</taxon>
        <taxon>Endopterygota</taxon>
        <taxon>Lepidoptera</taxon>
        <taxon>Glossata</taxon>
        <taxon>Ditrysia</taxon>
        <taxon>Tortricoidea</taxon>
        <taxon>Tortricidae</taxon>
        <taxon>Tortricinae</taxon>
        <taxon>Choristoneura</taxon>
    </lineage>
</organism>
<keyword evidence="2" id="KW-1185">Reference proteome</keyword>
<comment type="caution">
    <text evidence="1">The sequence shown here is derived from an EMBL/GenBank/DDBJ whole genome shotgun (WGS) entry which is preliminary data.</text>
</comment>
<proteinExistence type="predicted"/>